<evidence type="ECO:0000313" key="2">
    <source>
        <dbReference type="EMBL" id="MCI74435.1"/>
    </source>
</evidence>
<dbReference type="AlphaFoldDB" id="A0A392URP1"/>
<organism evidence="2 3">
    <name type="scientific">Trifolium medium</name>
    <dbReference type="NCBI Taxonomy" id="97028"/>
    <lineage>
        <taxon>Eukaryota</taxon>
        <taxon>Viridiplantae</taxon>
        <taxon>Streptophyta</taxon>
        <taxon>Embryophyta</taxon>
        <taxon>Tracheophyta</taxon>
        <taxon>Spermatophyta</taxon>
        <taxon>Magnoliopsida</taxon>
        <taxon>eudicotyledons</taxon>
        <taxon>Gunneridae</taxon>
        <taxon>Pentapetalae</taxon>
        <taxon>rosids</taxon>
        <taxon>fabids</taxon>
        <taxon>Fabales</taxon>
        <taxon>Fabaceae</taxon>
        <taxon>Papilionoideae</taxon>
        <taxon>50 kb inversion clade</taxon>
        <taxon>NPAAA clade</taxon>
        <taxon>Hologalegina</taxon>
        <taxon>IRL clade</taxon>
        <taxon>Trifolieae</taxon>
        <taxon>Trifolium</taxon>
    </lineage>
</organism>
<protein>
    <submittedName>
        <fullName evidence="2">Uncharacterized protein</fullName>
    </submittedName>
</protein>
<comment type="caution">
    <text evidence="2">The sequence shown here is derived from an EMBL/GenBank/DDBJ whole genome shotgun (WGS) entry which is preliminary data.</text>
</comment>
<evidence type="ECO:0000256" key="1">
    <source>
        <dbReference type="SAM" id="SignalP"/>
    </source>
</evidence>
<dbReference type="EMBL" id="LXQA010860834">
    <property type="protein sequence ID" value="MCI74435.1"/>
    <property type="molecule type" value="Genomic_DNA"/>
</dbReference>
<reference evidence="2 3" key="1">
    <citation type="journal article" date="2018" name="Front. Plant Sci.">
        <title>Red Clover (Trifolium pratense) and Zigzag Clover (T. medium) - A Picture of Genomic Similarities and Differences.</title>
        <authorList>
            <person name="Dluhosova J."/>
            <person name="Istvanek J."/>
            <person name="Nedelnik J."/>
            <person name="Repkova J."/>
        </authorList>
    </citation>
    <scope>NUCLEOTIDE SEQUENCE [LARGE SCALE GENOMIC DNA]</scope>
    <source>
        <strain evidence="3">cv. 10/8</strain>
        <tissue evidence="2">Leaf</tissue>
    </source>
</reference>
<feature type="signal peptide" evidence="1">
    <location>
        <begin position="1"/>
        <end position="22"/>
    </location>
</feature>
<name>A0A392URP1_9FABA</name>
<evidence type="ECO:0000313" key="3">
    <source>
        <dbReference type="Proteomes" id="UP000265520"/>
    </source>
</evidence>
<accession>A0A392URP1</accession>
<feature type="chain" id="PRO_5017302252" evidence="1">
    <location>
        <begin position="23"/>
        <end position="52"/>
    </location>
</feature>
<keyword evidence="1" id="KW-0732">Signal</keyword>
<keyword evidence="3" id="KW-1185">Reference proteome</keyword>
<sequence>MATICQWLCMAASSVVPTPAVAYVLLHRRSQVRRIFPGHNFLNPVSKGIQYL</sequence>
<dbReference type="Proteomes" id="UP000265520">
    <property type="component" value="Unassembled WGS sequence"/>
</dbReference>
<proteinExistence type="predicted"/>